<comment type="caution">
    <text evidence="2">The sequence shown here is derived from an EMBL/GenBank/DDBJ whole genome shotgun (WGS) entry which is preliminary data.</text>
</comment>
<keyword evidence="2" id="KW-0808">Transferase</keyword>
<dbReference type="AlphaFoldDB" id="A0A0F2TJ35"/>
<comment type="similarity">
    <text evidence="1">Belongs to the 3-oxoacid CoA-transferase subunit B family.</text>
</comment>
<dbReference type="GO" id="GO:0008410">
    <property type="term" value="F:CoA-transferase activity"/>
    <property type="evidence" value="ECO:0007669"/>
    <property type="project" value="InterPro"/>
</dbReference>
<dbReference type="PANTHER" id="PTHR43293">
    <property type="entry name" value="ACETATE COA-TRANSFERASE YDIF"/>
    <property type="match status" value="1"/>
</dbReference>
<dbReference type="RefSeq" id="WP_045692638.1">
    <property type="nucleotide sequence ID" value="NZ_JZKH01000005.1"/>
</dbReference>
<keyword evidence="3" id="KW-1185">Reference proteome</keyword>
<dbReference type="Gene3D" id="3.30.30.40">
    <property type="match status" value="1"/>
</dbReference>
<name>A0A0F2TJ35_STRR3</name>
<sequence>MSGPVIAADVDDLVRRFVRPDDHLHLAATHSRPNALGYALCRVFGDRARFTVSTTGYHSSAHALTLAGGVAKVVAGFLGDTYPSPRPNPLYERVAEGVPFAFEPWSLLSYNQRLIAAATGAPYASTGSLSGTDLLTGKGDDVLLVPDPDRPGEQLTLVRAMHPDLTLVHGVCADEDGNIAMVPPLGEGAWAAYAAKRGVLASVERIVSAEELRAIPDRVVIPGQRVLGLCEAPLGAHPQALRTAGLAGVPGYLDDYAFLEEIADRCRAEERGSDWYREWVLEPGSHAGYLARLGEERRRRLQEGEPSWQAGRATAAAAVTAAAAPVTETAEETAEETPPSRMERLIVLGARAVVERVREGGYDTLLAGIGSSHLAAWLAAEQLRRGGHAVRVVAELGLYGFTPQQGDVFLFSLRHAGTAEQLSGIPEILGGMVAANPRALGVLAAAEIDESGTINTSMTADGRWLTGSGGANDIAASADCVVIATASRRRYVPEVSYRTSRGDRVREVVSQFGRFRRREDGPGFRLATWLGPDEGGPRAEPADAVREFAPDRPGALEREAAEAVAAYTAWSAPVAGLSAEKPVTAEELRLLRTLDPEGRYR</sequence>
<dbReference type="PATRIC" id="fig|359131.3.peg.4801"/>
<reference evidence="2 3" key="1">
    <citation type="submission" date="2015-02" db="EMBL/GenBank/DDBJ databases">
        <authorList>
            <person name="Ju K.-S."/>
            <person name="Doroghazi J.R."/>
            <person name="Metcalf W."/>
        </authorList>
    </citation>
    <scope>NUCLEOTIDE SEQUENCE [LARGE SCALE GENOMIC DNA]</scope>
    <source>
        <strain evidence="2 3">ATCC 31215</strain>
    </source>
</reference>
<dbReference type="Proteomes" id="UP000033699">
    <property type="component" value="Unassembled WGS sequence"/>
</dbReference>
<evidence type="ECO:0000313" key="2">
    <source>
        <dbReference type="EMBL" id="KJS63164.1"/>
    </source>
</evidence>
<dbReference type="InterPro" id="IPR004165">
    <property type="entry name" value="CoA_trans_fam_I"/>
</dbReference>
<dbReference type="SMART" id="SM00882">
    <property type="entry name" value="CoA_trans"/>
    <property type="match status" value="1"/>
</dbReference>
<organism evidence="2 3">
    <name type="scientific">Streptomyces rubellomurinus (strain ATCC 31215)</name>
    <dbReference type="NCBI Taxonomy" id="359131"/>
    <lineage>
        <taxon>Bacteria</taxon>
        <taxon>Bacillati</taxon>
        <taxon>Actinomycetota</taxon>
        <taxon>Actinomycetes</taxon>
        <taxon>Kitasatosporales</taxon>
        <taxon>Streptomycetaceae</taxon>
        <taxon>Streptomyces</taxon>
    </lineage>
</organism>
<accession>A0A0F2TJ35</accession>
<dbReference type="EMBL" id="JZKH01000005">
    <property type="protein sequence ID" value="KJS63164.1"/>
    <property type="molecule type" value="Genomic_DNA"/>
</dbReference>
<dbReference type="SUPFAM" id="SSF100950">
    <property type="entry name" value="NagB/RpiA/CoA transferase-like"/>
    <property type="match status" value="2"/>
</dbReference>
<gene>
    <name evidence="2" type="ORF">VM95_04175</name>
</gene>
<evidence type="ECO:0000313" key="3">
    <source>
        <dbReference type="Proteomes" id="UP000033699"/>
    </source>
</evidence>
<dbReference type="PANTHER" id="PTHR43293:SF3">
    <property type="entry name" value="CHOLESTEROL RING-CLEAVING HYDROLASE IPDB SUBUNIT"/>
    <property type="match status" value="1"/>
</dbReference>
<evidence type="ECO:0000256" key="1">
    <source>
        <dbReference type="ARBA" id="ARBA00007047"/>
    </source>
</evidence>
<dbReference type="Gene3D" id="3.40.1080.10">
    <property type="entry name" value="Glutaconate Coenzyme A-transferase"/>
    <property type="match status" value="2"/>
</dbReference>
<protein>
    <submittedName>
        <fullName evidence="2">Acetate CoA-transferase</fullName>
    </submittedName>
</protein>
<dbReference type="InterPro" id="IPR037171">
    <property type="entry name" value="NagB/RpiA_transferase-like"/>
</dbReference>
<dbReference type="Pfam" id="PF01144">
    <property type="entry name" value="CoA_trans"/>
    <property type="match status" value="1"/>
</dbReference>
<proteinExistence type="inferred from homology"/>